<sequence>MRIAVNIDGQFQPHLTGIQHYTDSLLGALYGSGTEHEITAFASWLAPAFLERGIRDGLFAWRALPHARLEAALRYTPLADGPLFAQNAGLRSLANKIDGRLLNPMKHRLSDRRAQARSRRFDVLHTPDPFRPQFMDFQARRSVVTIHDITTRLFPDAHGAQAAAAGERYFAYARDCCARVIVVSESTKRDVVEHLGIPADRVDVTHTGPRATTRRVEDPAALRRERAALGLADTPYVLYAGTLEPRKNLPRLIAAFARVVAQSRLPEHRLVLAGGSWGRYDEELRRVAQDSGIADRVVMTGYVTNDSMNALMTGSDAFAYVSEYEGFGMPPLEAMVCGAPVVASNTTSLPEVVGDAGIQVPPQDVEAIAGALHCLLTDRAENARRRALSTERAAQFSWARTAALTLRAYEAAAR</sequence>
<accession>A0A6J4JTZ2</accession>
<dbReference type="CDD" id="cd03809">
    <property type="entry name" value="GT4_MtfB-like"/>
    <property type="match status" value="1"/>
</dbReference>
<organism evidence="4">
    <name type="scientific">uncultured Armatimonadetes bacterium</name>
    <dbReference type="NCBI Taxonomy" id="157466"/>
    <lineage>
        <taxon>Bacteria</taxon>
        <taxon>Bacillati</taxon>
        <taxon>Armatimonadota</taxon>
        <taxon>environmental samples</taxon>
    </lineage>
</organism>
<dbReference type="EMBL" id="CADCTO010000560">
    <property type="protein sequence ID" value="CAA9287287.1"/>
    <property type="molecule type" value="Genomic_DNA"/>
</dbReference>
<dbReference type="GO" id="GO:0009103">
    <property type="term" value="P:lipopolysaccharide biosynthetic process"/>
    <property type="evidence" value="ECO:0007669"/>
    <property type="project" value="TreeGrafter"/>
</dbReference>
<dbReference type="FunFam" id="3.40.50.2000:FF:000119">
    <property type="entry name" value="Glycosyl transferase group 1"/>
    <property type="match status" value="1"/>
</dbReference>
<dbReference type="Pfam" id="PF00534">
    <property type="entry name" value="Glycos_transf_1"/>
    <property type="match status" value="1"/>
</dbReference>
<keyword evidence="1" id="KW-0808">Transferase</keyword>
<dbReference type="InterPro" id="IPR028098">
    <property type="entry name" value="Glyco_trans_4-like_N"/>
</dbReference>
<feature type="domain" description="Glycosyltransferase subfamily 4-like N-terminal" evidence="3">
    <location>
        <begin position="111"/>
        <end position="208"/>
    </location>
</feature>
<feature type="domain" description="Glycosyl transferase family 1" evidence="2">
    <location>
        <begin position="226"/>
        <end position="384"/>
    </location>
</feature>
<evidence type="ECO:0000256" key="1">
    <source>
        <dbReference type="ARBA" id="ARBA00022679"/>
    </source>
</evidence>
<dbReference type="PANTHER" id="PTHR46401:SF2">
    <property type="entry name" value="GLYCOSYLTRANSFERASE WBBK-RELATED"/>
    <property type="match status" value="1"/>
</dbReference>
<dbReference type="GO" id="GO:0016757">
    <property type="term" value="F:glycosyltransferase activity"/>
    <property type="evidence" value="ECO:0007669"/>
    <property type="project" value="InterPro"/>
</dbReference>
<dbReference type="AlphaFoldDB" id="A0A6J4JTZ2"/>
<dbReference type="PANTHER" id="PTHR46401">
    <property type="entry name" value="GLYCOSYLTRANSFERASE WBBK-RELATED"/>
    <property type="match status" value="1"/>
</dbReference>
<dbReference type="InterPro" id="IPR001296">
    <property type="entry name" value="Glyco_trans_1"/>
</dbReference>
<protein>
    <recommendedName>
        <fullName evidence="5">Glycosyl transferase, group 1</fullName>
    </recommendedName>
</protein>
<name>A0A6J4JTZ2_9BACT</name>
<evidence type="ECO:0000313" key="4">
    <source>
        <dbReference type="EMBL" id="CAA9287287.1"/>
    </source>
</evidence>
<evidence type="ECO:0008006" key="5">
    <source>
        <dbReference type="Google" id="ProtNLM"/>
    </source>
</evidence>
<evidence type="ECO:0000259" key="3">
    <source>
        <dbReference type="Pfam" id="PF13439"/>
    </source>
</evidence>
<dbReference type="Gene3D" id="3.40.50.2000">
    <property type="entry name" value="Glycogen Phosphorylase B"/>
    <property type="match status" value="2"/>
</dbReference>
<gene>
    <name evidence="4" type="ORF">AVDCRST_MAG63-4406</name>
</gene>
<reference evidence="4" key="1">
    <citation type="submission" date="2020-02" db="EMBL/GenBank/DDBJ databases">
        <authorList>
            <person name="Meier V. D."/>
        </authorList>
    </citation>
    <scope>NUCLEOTIDE SEQUENCE</scope>
    <source>
        <strain evidence="4">AVDCRST_MAG63</strain>
    </source>
</reference>
<dbReference type="Pfam" id="PF13439">
    <property type="entry name" value="Glyco_transf_4"/>
    <property type="match status" value="1"/>
</dbReference>
<dbReference type="SUPFAM" id="SSF53756">
    <property type="entry name" value="UDP-Glycosyltransferase/glycogen phosphorylase"/>
    <property type="match status" value="1"/>
</dbReference>
<evidence type="ECO:0000259" key="2">
    <source>
        <dbReference type="Pfam" id="PF00534"/>
    </source>
</evidence>
<proteinExistence type="predicted"/>